<accession>A0A0G0JWV2</accession>
<keyword evidence="1" id="KW-1133">Transmembrane helix</keyword>
<sequence>MSENFNLKTKLSFGYCNEHLLIIIISQLIKKSNFNKILIKKQKLPRKFEAVFYENTFYYMYDMMLIIAYVYATVIEIAK</sequence>
<evidence type="ECO:0000313" key="2">
    <source>
        <dbReference type="EMBL" id="KKQ71082.1"/>
    </source>
</evidence>
<protein>
    <submittedName>
        <fullName evidence="2">Uncharacterized protein</fullName>
    </submittedName>
</protein>
<evidence type="ECO:0000256" key="1">
    <source>
        <dbReference type="SAM" id="Phobius"/>
    </source>
</evidence>
<gene>
    <name evidence="2" type="ORF">US91_C0001G0009</name>
</gene>
<name>A0A0G0JWV2_9BACT</name>
<feature type="transmembrane region" description="Helical" evidence="1">
    <location>
        <begin position="50"/>
        <end position="72"/>
    </location>
</feature>
<reference evidence="2 3" key="1">
    <citation type="journal article" date="2015" name="Nature">
        <title>rRNA introns, odd ribosomes, and small enigmatic genomes across a large radiation of phyla.</title>
        <authorList>
            <person name="Brown C.T."/>
            <person name="Hug L.A."/>
            <person name="Thomas B.C."/>
            <person name="Sharon I."/>
            <person name="Castelle C.J."/>
            <person name="Singh A."/>
            <person name="Wilkins M.J."/>
            <person name="Williams K.H."/>
            <person name="Banfield J.F."/>
        </authorList>
    </citation>
    <scope>NUCLEOTIDE SEQUENCE [LARGE SCALE GENOMIC DNA]</scope>
</reference>
<evidence type="ECO:0000313" key="3">
    <source>
        <dbReference type="Proteomes" id="UP000034022"/>
    </source>
</evidence>
<dbReference type="EMBL" id="LBUU01000001">
    <property type="protein sequence ID" value="KKQ71082.1"/>
    <property type="molecule type" value="Genomic_DNA"/>
</dbReference>
<keyword evidence="1" id="KW-0472">Membrane</keyword>
<dbReference type="Proteomes" id="UP000034022">
    <property type="component" value="Unassembled WGS sequence"/>
</dbReference>
<keyword evidence="1" id="KW-0812">Transmembrane</keyword>
<proteinExistence type="predicted"/>
<organism evidence="2 3">
    <name type="scientific">Candidatus Falkowbacteria bacterium GW2011_GWE1_38_31</name>
    <dbReference type="NCBI Taxonomy" id="1618638"/>
    <lineage>
        <taxon>Bacteria</taxon>
        <taxon>Candidatus Falkowiibacteriota</taxon>
    </lineage>
</organism>
<comment type="caution">
    <text evidence="2">The sequence shown here is derived from an EMBL/GenBank/DDBJ whole genome shotgun (WGS) entry which is preliminary data.</text>
</comment>
<dbReference type="AlphaFoldDB" id="A0A0G0JWV2"/>